<name>A0ABN9GVC2_9NEOB</name>
<proteinExistence type="predicted"/>
<accession>A0ABN9GVC2</accession>
<evidence type="ECO:0000313" key="1">
    <source>
        <dbReference type="EMBL" id="CAI9612531.1"/>
    </source>
</evidence>
<organism evidence="1 2">
    <name type="scientific">Staurois parvus</name>
    <dbReference type="NCBI Taxonomy" id="386267"/>
    <lineage>
        <taxon>Eukaryota</taxon>
        <taxon>Metazoa</taxon>
        <taxon>Chordata</taxon>
        <taxon>Craniata</taxon>
        <taxon>Vertebrata</taxon>
        <taxon>Euteleostomi</taxon>
        <taxon>Amphibia</taxon>
        <taxon>Batrachia</taxon>
        <taxon>Anura</taxon>
        <taxon>Neobatrachia</taxon>
        <taxon>Ranoidea</taxon>
        <taxon>Ranidae</taxon>
        <taxon>Staurois</taxon>
    </lineage>
</organism>
<feature type="non-terminal residue" evidence="1">
    <location>
        <position position="1"/>
    </location>
</feature>
<protein>
    <submittedName>
        <fullName evidence="1">Uncharacterized protein</fullName>
    </submittedName>
</protein>
<evidence type="ECO:0000313" key="2">
    <source>
        <dbReference type="Proteomes" id="UP001162483"/>
    </source>
</evidence>
<sequence>CPIGEITLCFLSQRHNSKVRRNLQSDWNSLRQLSPKHVTIGPLVLAKILQFWISPHLFSRRGVLTTHGAPGQ</sequence>
<dbReference type="Proteomes" id="UP001162483">
    <property type="component" value="Unassembled WGS sequence"/>
</dbReference>
<dbReference type="EMBL" id="CATNWA010019322">
    <property type="protein sequence ID" value="CAI9612531.1"/>
    <property type="molecule type" value="Genomic_DNA"/>
</dbReference>
<keyword evidence="2" id="KW-1185">Reference proteome</keyword>
<reference evidence="1" key="1">
    <citation type="submission" date="2023-05" db="EMBL/GenBank/DDBJ databases">
        <authorList>
            <person name="Stuckert A."/>
        </authorList>
    </citation>
    <scope>NUCLEOTIDE SEQUENCE</scope>
</reference>
<gene>
    <name evidence="1" type="ORF">SPARVUS_LOCUS14725675</name>
</gene>
<comment type="caution">
    <text evidence="1">The sequence shown here is derived from an EMBL/GenBank/DDBJ whole genome shotgun (WGS) entry which is preliminary data.</text>
</comment>